<dbReference type="PROSITE" id="PS51354">
    <property type="entry name" value="GLUTAREDOXIN_2"/>
    <property type="match status" value="1"/>
</dbReference>
<dbReference type="HOGENOM" id="CLU_026126_9_1_2"/>
<organism evidence="2 3">
    <name type="scientific">Methanosarcina vacuolata Z-761</name>
    <dbReference type="NCBI Taxonomy" id="1434123"/>
    <lineage>
        <taxon>Archaea</taxon>
        <taxon>Methanobacteriati</taxon>
        <taxon>Methanobacteriota</taxon>
        <taxon>Stenosarchaea group</taxon>
        <taxon>Methanomicrobia</taxon>
        <taxon>Methanosarcinales</taxon>
        <taxon>Methanosarcinaceae</taxon>
        <taxon>Methanosarcina</taxon>
    </lineage>
</organism>
<name>A0A0E3Q552_9EURY</name>
<dbReference type="GeneID" id="24810830"/>
<dbReference type="InterPro" id="IPR051548">
    <property type="entry name" value="Grx-like_ET"/>
</dbReference>
<evidence type="ECO:0000313" key="3">
    <source>
        <dbReference type="Proteomes" id="UP000033096"/>
    </source>
</evidence>
<protein>
    <submittedName>
        <fullName evidence="2">Glutaredoxin family protein</fullName>
    </submittedName>
</protein>
<proteinExistence type="predicted"/>
<reference evidence="2 3" key="1">
    <citation type="submission" date="2014-07" db="EMBL/GenBank/DDBJ databases">
        <title>Methanogenic archaea and the global carbon cycle.</title>
        <authorList>
            <person name="Henriksen J.R."/>
            <person name="Luke J."/>
            <person name="Reinhart S."/>
            <person name="Benedict M.N."/>
            <person name="Youngblut N.D."/>
            <person name="Metcalf M.E."/>
            <person name="Whitaker R.J."/>
            <person name="Metcalf W.W."/>
        </authorList>
    </citation>
    <scope>NUCLEOTIDE SEQUENCE [LARGE SCALE GENOMIC DNA]</scope>
    <source>
        <strain evidence="2 3">Z-761</strain>
    </source>
</reference>
<dbReference type="InterPro" id="IPR011767">
    <property type="entry name" value="GLR_AS"/>
</dbReference>
<dbReference type="KEGG" id="mvc:MSVAZ_2345"/>
<dbReference type="PANTHER" id="PTHR34386:SF1">
    <property type="entry name" value="GLUTAREDOXIN-LIKE PROTEIN NRDH"/>
    <property type="match status" value="1"/>
</dbReference>
<feature type="domain" description="Glutaredoxin" evidence="1">
    <location>
        <begin position="22"/>
        <end position="84"/>
    </location>
</feature>
<dbReference type="GO" id="GO:0045454">
    <property type="term" value="P:cell redox homeostasis"/>
    <property type="evidence" value="ECO:0007669"/>
    <property type="project" value="TreeGrafter"/>
</dbReference>
<dbReference type="Proteomes" id="UP000033096">
    <property type="component" value="Chromosome"/>
</dbReference>
<gene>
    <name evidence="2" type="ORF">MSVAZ_2345</name>
</gene>
<dbReference type="RefSeq" id="WP_048121406.1">
    <property type="nucleotide sequence ID" value="NZ_CP009520.1"/>
</dbReference>
<evidence type="ECO:0000313" key="2">
    <source>
        <dbReference type="EMBL" id="AKB44614.1"/>
    </source>
</evidence>
<dbReference type="PANTHER" id="PTHR34386">
    <property type="entry name" value="GLUTAREDOXIN"/>
    <property type="match status" value="1"/>
</dbReference>
<evidence type="ECO:0000259" key="1">
    <source>
        <dbReference type="Pfam" id="PF00462"/>
    </source>
</evidence>
<dbReference type="Pfam" id="PF00462">
    <property type="entry name" value="Glutaredoxin"/>
    <property type="match status" value="1"/>
</dbReference>
<dbReference type="STRING" id="1434123.MSVAZ_2345"/>
<dbReference type="PATRIC" id="fig|1434123.4.peg.2866"/>
<dbReference type="PROSITE" id="PS00195">
    <property type="entry name" value="GLUTAREDOXIN_1"/>
    <property type="match status" value="1"/>
</dbReference>
<dbReference type="InterPro" id="IPR036249">
    <property type="entry name" value="Thioredoxin-like_sf"/>
</dbReference>
<dbReference type="CDD" id="cd02976">
    <property type="entry name" value="NrdH"/>
    <property type="match status" value="1"/>
</dbReference>
<keyword evidence="3" id="KW-1185">Reference proteome</keyword>
<dbReference type="GO" id="GO:0009055">
    <property type="term" value="F:electron transfer activity"/>
    <property type="evidence" value="ECO:0007669"/>
    <property type="project" value="TreeGrafter"/>
</dbReference>
<dbReference type="Gene3D" id="3.40.30.10">
    <property type="entry name" value="Glutaredoxin"/>
    <property type="match status" value="1"/>
</dbReference>
<dbReference type="EMBL" id="CP009520">
    <property type="protein sequence ID" value="AKB44614.1"/>
    <property type="molecule type" value="Genomic_DNA"/>
</dbReference>
<sequence length="103" mass="11600">MDVSTLDKEKGDHISGIDKGKIVMYGLSTCVWCKRTKKLLTDLGVDFDFIYVDKLEGEEENQAVEEVRHFNPSTSFPTTVINGEKAIVGFREKEIREALGFQG</sequence>
<accession>A0A0E3Q552</accession>
<dbReference type="SUPFAM" id="SSF52833">
    <property type="entry name" value="Thioredoxin-like"/>
    <property type="match status" value="1"/>
</dbReference>
<dbReference type="InterPro" id="IPR002109">
    <property type="entry name" value="Glutaredoxin"/>
</dbReference>
<dbReference type="AlphaFoldDB" id="A0A0E3Q552"/>